<accession>A0AA88R5A7</accession>
<comment type="caution">
    <text evidence="1">The sequence shown here is derived from an EMBL/GenBank/DDBJ whole genome shotgun (WGS) entry which is preliminary data.</text>
</comment>
<dbReference type="Proteomes" id="UP001187471">
    <property type="component" value="Unassembled WGS sequence"/>
</dbReference>
<keyword evidence="2" id="KW-1185">Reference proteome</keyword>
<dbReference type="EMBL" id="JAVXUO010002471">
    <property type="protein sequence ID" value="KAK2973031.1"/>
    <property type="molecule type" value="Genomic_DNA"/>
</dbReference>
<gene>
    <name evidence="1" type="ORF">RJ640_001554</name>
</gene>
<evidence type="ECO:0000313" key="1">
    <source>
        <dbReference type="EMBL" id="KAK2973031.1"/>
    </source>
</evidence>
<sequence length="156" mass="17638">MGGNTSVTPLTVQFLLTGGPQSLLPIKQEALKLWSWVLHGIRPDKLLNDKFRWLKKVRLEMLEGISPESWFLEKSRDSNNSMSPIFFGTIPVRKFPDRLSDRSPTKLASSFGISPDKLLLERSAFVVLEANWEILVPNAKIAVPTFQVGKEDSTWD</sequence>
<protein>
    <submittedName>
        <fullName evidence="1">Uncharacterized protein</fullName>
    </submittedName>
</protein>
<evidence type="ECO:0000313" key="2">
    <source>
        <dbReference type="Proteomes" id="UP001187471"/>
    </source>
</evidence>
<organism evidence="1 2">
    <name type="scientific">Escallonia rubra</name>
    <dbReference type="NCBI Taxonomy" id="112253"/>
    <lineage>
        <taxon>Eukaryota</taxon>
        <taxon>Viridiplantae</taxon>
        <taxon>Streptophyta</taxon>
        <taxon>Embryophyta</taxon>
        <taxon>Tracheophyta</taxon>
        <taxon>Spermatophyta</taxon>
        <taxon>Magnoliopsida</taxon>
        <taxon>eudicotyledons</taxon>
        <taxon>Gunneridae</taxon>
        <taxon>Pentapetalae</taxon>
        <taxon>asterids</taxon>
        <taxon>campanulids</taxon>
        <taxon>Escalloniales</taxon>
        <taxon>Escalloniaceae</taxon>
        <taxon>Escallonia</taxon>
    </lineage>
</organism>
<dbReference type="AlphaFoldDB" id="A0AA88R5A7"/>
<reference evidence="1" key="1">
    <citation type="submission" date="2022-12" db="EMBL/GenBank/DDBJ databases">
        <title>Draft genome assemblies for two species of Escallonia (Escalloniales).</title>
        <authorList>
            <person name="Chanderbali A."/>
            <person name="Dervinis C."/>
            <person name="Anghel I."/>
            <person name="Soltis D."/>
            <person name="Soltis P."/>
            <person name="Zapata F."/>
        </authorList>
    </citation>
    <scope>NUCLEOTIDE SEQUENCE</scope>
    <source>
        <strain evidence="1">UCBG92.1500</strain>
        <tissue evidence="1">Leaf</tissue>
    </source>
</reference>
<name>A0AA88R5A7_9ASTE</name>
<proteinExistence type="predicted"/>